<dbReference type="Proteomes" id="UP001501706">
    <property type="component" value="Unassembled WGS sequence"/>
</dbReference>
<evidence type="ECO:0000313" key="2">
    <source>
        <dbReference type="Proteomes" id="UP001501706"/>
    </source>
</evidence>
<protein>
    <submittedName>
        <fullName evidence="1">Phage tail protein</fullName>
    </submittedName>
</protein>
<organism evidence="1 2">
    <name type="scientific">Pigmentiphaga daeguensis</name>
    <dbReference type="NCBI Taxonomy" id="414049"/>
    <lineage>
        <taxon>Bacteria</taxon>
        <taxon>Pseudomonadati</taxon>
        <taxon>Pseudomonadota</taxon>
        <taxon>Betaproteobacteria</taxon>
        <taxon>Burkholderiales</taxon>
        <taxon>Alcaligenaceae</taxon>
        <taxon>Pigmentiphaga</taxon>
    </lineage>
</organism>
<reference evidence="1 2" key="1">
    <citation type="journal article" date="2019" name="Int. J. Syst. Evol. Microbiol.">
        <title>The Global Catalogue of Microorganisms (GCM) 10K type strain sequencing project: providing services to taxonomists for standard genome sequencing and annotation.</title>
        <authorList>
            <consortium name="The Broad Institute Genomics Platform"/>
            <consortium name="The Broad Institute Genome Sequencing Center for Infectious Disease"/>
            <person name="Wu L."/>
            <person name="Ma J."/>
        </authorList>
    </citation>
    <scope>NUCLEOTIDE SEQUENCE [LARGE SCALE GENOMIC DNA]</scope>
    <source>
        <strain evidence="1 2">JCM 14330</strain>
    </source>
</reference>
<accession>A0ABN1BAZ4</accession>
<proteinExistence type="predicted"/>
<keyword evidence="2" id="KW-1185">Reference proteome</keyword>
<evidence type="ECO:0000313" key="1">
    <source>
        <dbReference type="EMBL" id="GAA0493733.1"/>
    </source>
</evidence>
<dbReference type="Pfam" id="PF08813">
    <property type="entry name" value="Phage_tail_3"/>
    <property type="match status" value="1"/>
</dbReference>
<dbReference type="RefSeq" id="WP_343927163.1">
    <property type="nucleotide sequence ID" value="NZ_BAAAEN010000002.1"/>
</dbReference>
<comment type="caution">
    <text evidence="1">The sequence shown here is derived from an EMBL/GenBank/DDBJ whole genome shotgun (WGS) entry which is preliminary data.</text>
</comment>
<name>A0ABN1BAZ4_9BURK</name>
<dbReference type="EMBL" id="BAAAEN010000002">
    <property type="protein sequence ID" value="GAA0493733.1"/>
    <property type="molecule type" value="Genomic_DNA"/>
</dbReference>
<dbReference type="Gene3D" id="4.10.410.40">
    <property type="match status" value="1"/>
</dbReference>
<sequence>MGVKLPNGAVVSIATAYGTPVPITALSNANPAVATAAAHGFANGDILELTSAWTKISGRAVRVAASASGNFALEGINTSDTQAYPTGGGVGSARKVSTWVPIAQVLEVSMSGGDQQFWNFGFLEDAGDDKQIPTSRNPMSATFTLADDPDLPHHDALLAADEARTPRIVRIALPGGSALYWNAYVGYSGMPTLTRNQGMACTLSLSLAARPMRYKAAAV</sequence>
<gene>
    <name evidence="1" type="ORF">GCM10009097_07020</name>
</gene>
<dbReference type="InterPro" id="IPR014918">
    <property type="entry name" value="Phage_tail_3"/>
</dbReference>